<organism evidence="4 5">
    <name type="scientific">Oecophyllibacter saccharovorans</name>
    <dbReference type="NCBI Taxonomy" id="2558360"/>
    <lineage>
        <taxon>Bacteria</taxon>
        <taxon>Pseudomonadati</taxon>
        <taxon>Pseudomonadota</taxon>
        <taxon>Alphaproteobacteria</taxon>
        <taxon>Acetobacterales</taxon>
        <taxon>Acetobacteraceae</taxon>
        <taxon>Oecophyllibacter</taxon>
    </lineage>
</organism>
<gene>
    <name evidence="4" type="ORF">E3202_07540</name>
</gene>
<dbReference type="InterPro" id="IPR001296">
    <property type="entry name" value="Glyco_trans_1"/>
</dbReference>
<name>A0A506ULZ0_9PROT</name>
<feature type="domain" description="Glycosyltransferase subfamily 4-like N-terminal" evidence="3">
    <location>
        <begin position="123"/>
        <end position="249"/>
    </location>
</feature>
<keyword evidence="5" id="KW-1185">Reference proteome</keyword>
<dbReference type="PANTHER" id="PTHR46401">
    <property type="entry name" value="GLYCOSYLTRANSFERASE WBBK-RELATED"/>
    <property type="match status" value="1"/>
</dbReference>
<dbReference type="InterPro" id="IPR028098">
    <property type="entry name" value="Glyco_trans_4-like_N"/>
</dbReference>
<dbReference type="GO" id="GO:0009103">
    <property type="term" value="P:lipopolysaccharide biosynthetic process"/>
    <property type="evidence" value="ECO:0007669"/>
    <property type="project" value="TreeGrafter"/>
</dbReference>
<comment type="caution">
    <text evidence="4">The sequence shown here is derived from an EMBL/GenBank/DDBJ whole genome shotgun (WGS) entry which is preliminary data.</text>
</comment>
<dbReference type="AlphaFoldDB" id="A0A506ULZ0"/>
<dbReference type="PANTHER" id="PTHR46401:SF2">
    <property type="entry name" value="GLYCOSYLTRANSFERASE WBBK-RELATED"/>
    <property type="match status" value="1"/>
</dbReference>
<evidence type="ECO:0000259" key="2">
    <source>
        <dbReference type="Pfam" id="PF00534"/>
    </source>
</evidence>
<dbReference type="SUPFAM" id="SSF53756">
    <property type="entry name" value="UDP-Glycosyltransferase/glycogen phosphorylase"/>
    <property type="match status" value="1"/>
</dbReference>
<dbReference type="Gene3D" id="3.40.50.2000">
    <property type="entry name" value="Glycogen Phosphorylase B"/>
    <property type="match status" value="2"/>
</dbReference>
<dbReference type="Pfam" id="PF00534">
    <property type="entry name" value="Glycos_transf_1"/>
    <property type="match status" value="1"/>
</dbReference>
<evidence type="ECO:0000256" key="1">
    <source>
        <dbReference type="ARBA" id="ARBA00022679"/>
    </source>
</evidence>
<dbReference type="CDD" id="cd03809">
    <property type="entry name" value="GT4_MtfB-like"/>
    <property type="match status" value="1"/>
</dbReference>
<evidence type="ECO:0000259" key="3">
    <source>
        <dbReference type="Pfam" id="PF13439"/>
    </source>
</evidence>
<evidence type="ECO:0000313" key="5">
    <source>
        <dbReference type="Proteomes" id="UP000315037"/>
    </source>
</evidence>
<protein>
    <submittedName>
        <fullName evidence="4">Glycosyltransferase family 1 protein</fullName>
    </submittedName>
</protein>
<evidence type="ECO:0000313" key="4">
    <source>
        <dbReference type="EMBL" id="TPW34335.1"/>
    </source>
</evidence>
<keyword evidence="1 4" id="KW-0808">Transferase</keyword>
<feature type="domain" description="Glycosyl transferase family 1" evidence="2">
    <location>
        <begin position="274"/>
        <end position="424"/>
    </location>
</feature>
<reference evidence="4 5" key="1">
    <citation type="submission" date="2019-03" db="EMBL/GenBank/DDBJ databases">
        <title>The complete genome sequence of Neokomagataea sp. Jb2 NBRC113641.</title>
        <authorList>
            <person name="Chua K.-O."/>
            <person name="Chan K.-G."/>
            <person name="See-Too W.-S."/>
        </authorList>
    </citation>
    <scope>NUCLEOTIDE SEQUENCE [LARGE SCALE GENOMIC DNA]</scope>
    <source>
        <strain evidence="4 5">Jb2</strain>
    </source>
</reference>
<dbReference type="Pfam" id="PF13439">
    <property type="entry name" value="Glyco_transf_4"/>
    <property type="match status" value="1"/>
</dbReference>
<dbReference type="RefSeq" id="WP_165600936.1">
    <property type="nucleotide sequence ID" value="NZ_SORZ01000002.1"/>
</dbReference>
<sequence>MSEREPKEGAVQSQGGAMKGLRIGVDGFNLALKHGTGIATYARTLCRTIEAQGGRVDLIYGVGLDRSVPERLRETIFFDSLEDAPLPRRPRLPSPAWFRETFQHLKGHAPIPIPETPEVEKRPLAGKVPPHDRIFNVPSLFRAASGFFKTTGKFLKIANPGGIDVMHWTYPLPIEMLNARNVYTIHDVVPLTLPYFTLDNKTQHRRLLEALVRQADALVTVSEHARGEIAGLFPAAAPKLHNFHQAIDLTDREEKSAFPSREVVSKFFGLEPGGYFLYYGALEPKKNIGRLLEAYLASSCSTPLVIVGSRSWKAEGELALLPQGLESGRIKKLEYLSAAHLADVVREAKAVIFPSIAEGFGLPAVEAMAFGTPVLTSAEGALAEVVGEAALKVDPYDVQALSKGMERLESDAALREALRRKGPEQAHRFNAAHYGARLQQLYRDLLKR</sequence>
<dbReference type="Proteomes" id="UP000315037">
    <property type="component" value="Unassembled WGS sequence"/>
</dbReference>
<proteinExistence type="predicted"/>
<dbReference type="GO" id="GO:0016757">
    <property type="term" value="F:glycosyltransferase activity"/>
    <property type="evidence" value="ECO:0007669"/>
    <property type="project" value="InterPro"/>
</dbReference>
<dbReference type="EMBL" id="SORZ01000002">
    <property type="protein sequence ID" value="TPW34335.1"/>
    <property type="molecule type" value="Genomic_DNA"/>
</dbReference>
<accession>A0A506ULZ0</accession>